<accession>A0A0W0Z2M4</accession>
<feature type="domain" description="Lpg0393 helical bundle" evidence="1">
    <location>
        <begin position="170"/>
        <end position="252"/>
    </location>
</feature>
<organism evidence="3 4">
    <name type="scientific">Legionella shakespearei DSM 23087</name>
    <dbReference type="NCBI Taxonomy" id="1122169"/>
    <lineage>
        <taxon>Bacteria</taxon>
        <taxon>Pseudomonadati</taxon>
        <taxon>Pseudomonadota</taxon>
        <taxon>Gammaproteobacteria</taxon>
        <taxon>Legionellales</taxon>
        <taxon>Legionellaceae</taxon>
        <taxon>Legionella</taxon>
    </lineage>
</organism>
<dbReference type="PATRIC" id="fig|1122169.6.peg.837"/>
<dbReference type="AlphaFoldDB" id="A0A0W0Z2M4"/>
<dbReference type="InterPro" id="IPR054178">
    <property type="entry name" value="Lpg0393-like_VPS9"/>
</dbReference>
<evidence type="ECO:0000313" key="4">
    <source>
        <dbReference type="Proteomes" id="UP000054600"/>
    </source>
</evidence>
<evidence type="ECO:0000313" key="3">
    <source>
        <dbReference type="EMBL" id="KTD63386.1"/>
    </source>
</evidence>
<sequence>MLSSSSEYIQALREGNYLRFLEWPQFIAQQYATADYTQDADDTLNLLIFEWLNNGFCDNDVQHLAILYAVHDMESRPLRENLSYAVIAISIAAFQCRVYLNNNLLPHYLCKDKMNIRQLSSFMKSKAVHMDNALFAEKVTAEQVRFFSEVEAVDKNAVNKACEKINSIVQLRYLIEEYRRTLELAELPEDQLKSTRISVIIRLGRYLDEQMELTPEVTEEIASYVKKLWEMHPTVFEEDYLKTLSPLSFVDNSWKLVTDFGLRFFSVLQLNTTTLAITEAPTDAPKNA</sequence>
<dbReference type="Pfam" id="PF22035">
    <property type="entry name" value="Lpg0393_VPS9"/>
    <property type="match status" value="1"/>
</dbReference>
<comment type="caution">
    <text evidence="3">The sequence shown here is derived from an EMBL/GenBank/DDBJ whole genome shotgun (WGS) entry which is preliminary data.</text>
</comment>
<dbReference type="Proteomes" id="UP000054600">
    <property type="component" value="Unassembled WGS sequence"/>
</dbReference>
<keyword evidence="4" id="KW-1185">Reference proteome</keyword>
<gene>
    <name evidence="3" type="ORF">Lsha_0728</name>
</gene>
<evidence type="ECO:0000259" key="1">
    <source>
        <dbReference type="Pfam" id="PF18534"/>
    </source>
</evidence>
<evidence type="ECO:0000259" key="2">
    <source>
        <dbReference type="Pfam" id="PF22035"/>
    </source>
</evidence>
<proteinExistence type="predicted"/>
<protein>
    <submittedName>
        <fullName evidence="3">Uncharacterized protein</fullName>
    </submittedName>
</protein>
<feature type="domain" description="Lpg0393-like VPS9-like" evidence="2">
    <location>
        <begin position="4"/>
        <end position="145"/>
    </location>
</feature>
<name>A0A0W0Z2M4_9GAMM</name>
<reference evidence="3 4" key="1">
    <citation type="submission" date="2015-11" db="EMBL/GenBank/DDBJ databases">
        <title>Genomic analysis of 38 Legionella species identifies large and diverse effector repertoires.</title>
        <authorList>
            <person name="Burstein D."/>
            <person name="Amaro F."/>
            <person name="Zusman T."/>
            <person name="Lifshitz Z."/>
            <person name="Cohen O."/>
            <person name="Gilbert J.A."/>
            <person name="Pupko T."/>
            <person name="Shuman H.A."/>
            <person name="Segal G."/>
        </authorList>
    </citation>
    <scope>NUCLEOTIDE SEQUENCE [LARGE SCALE GENOMIC DNA]</scope>
    <source>
        <strain evidence="3 4">ATCC 49655</strain>
    </source>
</reference>
<dbReference type="RefSeq" id="WP_018577102.1">
    <property type="nucleotide sequence ID" value="NZ_KB892394.1"/>
</dbReference>
<dbReference type="EMBL" id="LNYW01000024">
    <property type="protein sequence ID" value="KTD63386.1"/>
    <property type="molecule type" value="Genomic_DNA"/>
</dbReference>
<dbReference type="InterPro" id="IPR041321">
    <property type="entry name" value="Lpg0393_HBD"/>
</dbReference>
<dbReference type="STRING" id="1122169.Lsha_0728"/>
<dbReference type="OrthoDB" id="5648585at2"/>
<dbReference type="Pfam" id="PF18534">
    <property type="entry name" value="HBD"/>
    <property type="match status" value="1"/>
</dbReference>
<dbReference type="eggNOG" id="ENOG5031DZM">
    <property type="taxonomic scope" value="Bacteria"/>
</dbReference>